<proteinExistence type="predicted"/>
<reference evidence="2 3" key="1">
    <citation type="submission" date="2018-05" db="EMBL/GenBank/DDBJ databases">
        <title>Complete Genome Sequences of Extremely Thermoacidophilic, Metal-Mobilizing Type-Strain Members of the Archaeal Family Sulfolobaceae: Acidianus brierleyi DSM-1651T, Acidianus sulfidivorans DSM-18786T, Metallosphaera hakonensis DSM-7519T, and Metallosphaera prunae DSM-10039T.</title>
        <authorList>
            <person name="Counts J.A."/>
            <person name="Kelly R.M."/>
        </authorList>
    </citation>
    <scope>NUCLEOTIDE SEQUENCE [LARGE SCALE GENOMIC DNA]</scope>
    <source>
        <strain evidence="2 3">DSM 1651</strain>
    </source>
</reference>
<dbReference type="InterPro" id="IPR012869">
    <property type="entry name" value="RHH_5"/>
</dbReference>
<dbReference type="Pfam" id="PF07878">
    <property type="entry name" value="RHH_5"/>
    <property type="match status" value="1"/>
</dbReference>
<dbReference type="OrthoDB" id="33373at2157"/>
<organism evidence="2 3">
    <name type="scientific">Acidianus brierleyi</name>
    <dbReference type="NCBI Taxonomy" id="41673"/>
    <lineage>
        <taxon>Archaea</taxon>
        <taxon>Thermoproteota</taxon>
        <taxon>Thermoprotei</taxon>
        <taxon>Sulfolobales</taxon>
        <taxon>Sulfolobaceae</taxon>
        <taxon>Acidianus</taxon>
    </lineage>
</organism>
<accession>A0A2U9IBF9</accession>
<sequence length="99" mass="11288">MPTIHLSLPESLYEELRRKADDMGVQITDLVKFFIKQGIEGKEDTGEENGEQYEESVAFLEAKVAQLDAMVSELVKKIKLLEEGEDEDTEEVEIKRENA</sequence>
<evidence type="ECO:0000313" key="3">
    <source>
        <dbReference type="Proteomes" id="UP000248044"/>
    </source>
</evidence>
<dbReference type="AlphaFoldDB" id="A0A2U9IBF9"/>
<evidence type="ECO:0000259" key="1">
    <source>
        <dbReference type="Pfam" id="PF07878"/>
    </source>
</evidence>
<keyword evidence="3" id="KW-1185">Reference proteome</keyword>
<dbReference type="EMBL" id="CP029289">
    <property type="protein sequence ID" value="AWR93348.1"/>
    <property type="molecule type" value="Genomic_DNA"/>
</dbReference>
<feature type="domain" description="CopG-like ribbon-helix-helix" evidence="1">
    <location>
        <begin position="4"/>
        <end position="41"/>
    </location>
</feature>
<dbReference type="KEGG" id="abri:DFR85_00735"/>
<evidence type="ECO:0000313" key="2">
    <source>
        <dbReference type="EMBL" id="AWR93348.1"/>
    </source>
</evidence>
<dbReference type="Proteomes" id="UP000248044">
    <property type="component" value="Chromosome"/>
</dbReference>
<protein>
    <recommendedName>
        <fullName evidence="1">CopG-like ribbon-helix-helix domain-containing protein</fullName>
    </recommendedName>
</protein>
<dbReference type="RefSeq" id="WP_110269232.1">
    <property type="nucleotide sequence ID" value="NZ_CP029289.2"/>
</dbReference>
<dbReference type="GeneID" id="36830637"/>
<gene>
    <name evidence="2" type="ORF">DFR85_00735</name>
</gene>
<name>A0A2U9IBF9_9CREN</name>